<name>A0AAE3G7I5_9GAMM</name>
<evidence type="ECO:0000313" key="2">
    <source>
        <dbReference type="EMBL" id="MCP1677280.1"/>
    </source>
</evidence>
<feature type="region of interest" description="Disordered" evidence="1">
    <location>
        <begin position="30"/>
        <end position="53"/>
    </location>
</feature>
<evidence type="ECO:0000313" key="3">
    <source>
        <dbReference type="Proteomes" id="UP001205843"/>
    </source>
</evidence>
<dbReference type="RefSeq" id="WP_253485936.1">
    <property type="nucleotide sequence ID" value="NZ_JALJXV010000023.1"/>
</dbReference>
<sequence>MKNAKKLSVPSADEIARKLPEFDAMVREAIKQSDNARKPKQVNRPGFGGGSNS</sequence>
<organism evidence="2 3">
    <name type="scientific">Natronocella acetinitrilica</name>
    <dbReference type="NCBI Taxonomy" id="414046"/>
    <lineage>
        <taxon>Bacteria</taxon>
        <taxon>Pseudomonadati</taxon>
        <taxon>Pseudomonadota</taxon>
        <taxon>Gammaproteobacteria</taxon>
        <taxon>Chromatiales</taxon>
        <taxon>Ectothiorhodospiraceae</taxon>
        <taxon>Natronocella</taxon>
    </lineage>
</organism>
<accession>A0AAE3G7I5</accession>
<keyword evidence="3" id="KW-1185">Reference proteome</keyword>
<proteinExistence type="predicted"/>
<dbReference type="Proteomes" id="UP001205843">
    <property type="component" value="Unassembled WGS sequence"/>
</dbReference>
<dbReference type="AlphaFoldDB" id="A0AAE3G7I5"/>
<dbReference type="EMBL" id="JALJXV010000023">
    <property type="protein sequence ID" value="MCP1677280.1"/>
    <property type="molecule type" value="Genomic_DNA"/>
</dbReference>
<evidence type="ECO:0000256" key="1">
    <source>
        <dbReference type="SAM" id="MobiDB-lite"/>
    </source>
</evidence>
<protein>
    <submittedName>
        <fullName evidence="2">16S rRNA U1498 N3-methylase RsmE</fullName>
    </submittedName>
</protein>
<comment type="caution">
    <text evidence="2">The sequence shown here is derived from an EMBL/GenBank/DDBJ whole genome shotgun (WGS) entry which is preliminary data.</text>
</comment>
<gene>
    <name evidence="2" type="ORF">J2T57_004459</name>
</gene>
<reference evidence="2" key="1">
    <citation type="submission" date="2022-03" db="EMBL/GenBank/DDBJ databases">
        <title>Genomic Encyclopedia of Type Strains, Phase III (KMG-III): the genomes of soil and plant-associated and newly described type strains.</title>
        <authorList>
            <person name="Whitman W."/>
        </authorList>
    </citation>
    <scope>NUCLEOTIDE SEQUENCE</scope>
    <source>
        <strain evidence="2">ANL 6-2</strain>
    </source>
</reference>